<organism evidence="1 2">
    <name type="scientific">Palleronia aestuarii</name>
    <dbReference type="NCBI Taxonomy" id="568105"/>
    <lineage>
        <taxon>Bacteria</taxon>
        <taxon>Pseudomonadati</taxon>
        <taxon>Pseudomonadota</taxon>
        <taxon>Alphaproteobacteria</taxon>
        <taxon>Rhodobacterales</taxon>
        <taxon>Roseobacteraceae</taxon>
        <taxon>Palleronia</taxon>
    </lineage>
</organism>
<comment type="caution">
    <text evidence="1">The sequence shown here is derived from an EMBL/GenBank/DDBJ whole genome shotgun (WGS) entry which is preliminary data.</text>
</comment>
<dbReference type="AlphaFoldDB" id="A0A2W7Q7K2"/>
<accession>A0A2W7Q7K2</accession>
<reference evidence="1 2" key="1">
    <citation type="submission" date="2018-06" db="EMBL/GenBank/DDBJ databases">
        <title>Genomic Encyclopedia of Archaeal and Bacterial Type Strains, Phase II (KMG-II): from individual species to whole genera.</title>
        <authorList>
            <person name="Goeker M."/>
        </authorList>
    </citation>
    <scope>NUCLEOTIDE SEQUENCE [LARGE SCALE GENOMIC DNA]</scope>
    <source>
        <strain evidence="1 2">DSM 22009</strain>
    </source>
</reference>
<dbReference type="RefSeq" id="WP_111536641.1">
    <property type="nucleotide sequence ID" value="NZ_QKZL01000004.1"/>
</dbReference>
<sequence length="87" mass="9193">MSVFGLSALLGAAIIVLLGVRAAFVLRAERGARRGSEPGTGHHVLVSEYFSGGGGGGQSCEYRVPRDPQEYARLFVPRQSNGMDGTK</sequence>
<dbReference type="Proteomes" id="UP000248916">
    <property type="component" value="Unassembled WGS sequence"/>
</dbReference>
<dbReference type="EMBL" id="QKZL01000004">
    <property type="protein sequence ID" value="PZX17759.1"/>
    <property type="molecule type" value="Genomic_DNA"/>
</dbReference>
<gene>
    <name evidence="1" type="ORF">LX81_01487</name>
</gene>
<dbReference type="OrthoDB" id="7659217at2"/>
<protein>
    <submittedName>
        <fullName evidence="1">Uncharacterized protein</fullName>
    </submittedName>
</protein>
<keyword evidence="2" id="KW-1185">Reference proteome</keyword>
<proteinExistence type="predicted"/>
<evidence type="ECO:0000313" key="1">
    <source>
        <dbReference type="EMBL" id="PZX17759.1"/>
    </source>
</evidence>
<evidence type="ECO:0000313" key="2">
    <source>
        <dbReference type="Proteomes" id="UP000248916"/>
    </source>
</evidence>
<name>A0A2W7Q7K2_9RHOB</name>